<dbReference type="Proteomes" id="UP000095751">
    <property type="component" value="Unassembled WGS sequence"/>
</dbReference>
<keyword evidence="8" id="KW-0472">Membrane</keyword>
<evidence type="ECO:0000256" key="5">
    <source>
        <dbReference type="ARBA" id="ARBA00022968"/>
    </source>
</evidence>
<evidence type="ECO:0000256" key="8">
    <source>
        <dbReference type="ARBA" id="ARBA00023136"/>
    </source>
</evidence>
<accession>A0A1E7FH21</accession>
<dbReference type="OrthoDB" id="406152at2759"/>
<comment type="subcellular location">
    <subcellularLocation>
        <location evidence="1">Golgi apparatus membrane</location>
        <topology evidence="1">Single-pass type II membrane protein</topology>
    </subcellularLocation>
</comment>
<evidence type="ECO:0000256" key="3">
    <source>
        <dbReference type="ARBA" id="ARBA00022692"/>
    </source>
</evidence>
<keyword evidence="5" id="KW-0735">Signal-anchor</keyword>
<name>A0A1E7FH21_9STRA</name>
<dbReference type="KEGG" id="fcy:FRACYDRAFT_139403"/>
<proteinExistence type="inferred from homology"/>
<protein>
    <submittedName>
        <fullName evidence="9">Uncharacterized protein</fullName>
    </submittedName>
</protein>
<evidence type="ECO:0000256" key="4">
    <source>
        <dbReference type="ARBA" id="ARBA00022801"/>
    </source>
</evidence>
<gene>
    <name evidence="9" type="ORF">FRACYDRAFT_139403</name>
</gene>
<dbReference type="GO" id="GO:0000139">
    <property type="term" value="C:Golgi membrane"/>
    <property type="evidence" value="ECO:0007669"/>
    <property type="project" value="UniProtKB-SubCell"/>
</dbReference>
<evidence type="ECO:0000256" key="6">
    <source>
        <dbReference type="ARBA" id="ARBA00022989"/>
    </source>
</evidence>
<sequence>VGVYYYPWWGSDFHRGKRPDLYLRSQLQKQEFPALGEYNDTEPDVIGQHLKWSRKNNIHLWVTSWWGEDRREDLTIKNNILNHPKLGSQKIAIFYETTGRIREKDDYNLDNVKPDLKYLCQQYFRNDNYYQKVVSVVDDNGDIQTRSNVPVFFVYLTRKLETLGLLNKTVALMREGASESGCNEIFIVGDQVFQGPPSITDNVTDLDLIPFELLDGVTNYDVYGSLRGGKNEGYVGSREKVTQYYQEEQRKWKNLAQSKGCAFIPGTSPGFNDLGVRPEKNRIPLSRRLNVNAAEGSLFQAALQEARTLVDPQLDYLLMVNSFNEWHEDTQIEPVVAVDGSKGLNSQTNLPTNLTYNLEYEAYGNLYLKILNEET</sequence>
<dbReference type="Gene3D" id="3.20.20.80">
    <property type="entry name" value="Glycosidases"/>
    <property type="match status" value="1"/>
</dbReference>
<evidence type="ECO:0000313" key="9">
    <source>
        <dbReference type="EMBL" id="OEU17478.1"/>
    </source>
</evidence>
<feature type="non-terminal residue" evidence="9">
    <location>
        <position position="375"/>
    </location>
</feature>
<feature type="non-terminal residue" evidence="9">
    <location>
        <position position="1"/>
    </location>
</feature>
<evidence type="ECO:0000313" key="10">
    <source>
        <dbReference type="Proteomes" id="UP000095751"/>
    </source>
</evidence>
<evidence type="ECO:0000256" key="1">
    <source>
        <dbReference type="ARBA" id="ARBA00004323"/>
    </source>
</evidence>
<evidence type="ECO:0000256" key="7">
    <source>
        <dbReference type="ARBA" id="ARBA00023034"/>
    </source>
</evidence>
<dbReference type="EMBL" id="KV784357">
    <property type="protein sequence ID" value="OEU17478.1"/>
    <property type="molecule type" value="Genomic_DNA"/>
</dbReference>
<keyword evidence="4" id="KW-0378">Hydrolase</keyword>
<dbReference type="PANTHER" id="PTHR13572:SF4">
    <property type="entry name" value="RE57134P"/>
    <property type="match status" value="1"/>
</dbReference>
<evidence type="ECO:0000256" key="2">
    <source>
        <dbReference type="ARBA" id="ARBA00009559"/>
    </source>
</evidence>
<dbReference type="Pfam" id="PF16317">
    <property type="entry name" value="Glyco_hydro_99"/>
    <property type="match status" value="1"/>
</dbReference>
<dbReference type="GO" id="GO:0004559">
    <property type="term" value="F:alpha-mannosidase activity"/>
    <property type="evidence" value="ECO:0007669"/>
    <property type="project" value="TreeGrafter"/>
</dbReference>
<comment type="similarity">
    <text evidence="2">Belongs to the glycosyl hydrolase 99 family.</text>
</comment>
<organism evidence="9 10">
    <name type="scientific">Fragilariopsis cylindrus CCMP1102</name>
    <dbReference type="NCBI Taxonomy" id="635003"/>
    <lineage>
        <taxon>Eukaryota</taxon>
        <taxon>Sar</taxon>
        <taxon>Stramenopiles</taxon>
        <taxon>Ochrophyta</taxon>
        <taxon>Bacillariophyta</taxon>
        <taxon>Bacillariophyceae</taxon>
        <taxon>Bacillariophycidae</taxon>
        <taxon>Bacillariales</taxon>
        <taxon>Bacillariaceae</taxon>
        <taxon>Fragilariopsis</taxon>
    </lineage>
</organism>
<keyword evidence="3" id="KW-0812">Transmembrane</keyword>
<keyword evidence="6" id="KW-1133">Transmembrane helix</keyword>
<dbReference type="AlphaFoldDB" id="A0A1E7FH21"/>
<keyword evidence="10" id="KW-1185">Reference proteome</keyword>
<dbReference type="InParanoid" id="A0A1E7FH21"/>
<keyword evidence="7" id="KW-0333">Golgi apparatus</keyword>
<dbReference type="InterPro" id="IPR026071">
    <property type="entry name" value="Glyco_Hydrolase_99"/>
</dbReference>
<reference evidence="9 10" key="1">
    <citation type="submission" date="2016-09" db="EMBL/GenBank/DDBJ databases">
        <title>Extensive genetic diversity and differential bi-allelic expression allows diatom success in the polar Southern Ocean.</title>
        <authorList>
            <consortium name="DOE Joint Genome Institute"/>
            <person name="Mock T."/>
            <person name="Otillar R.P."/>
            <person name="Strauss J."/>
            <person name="Dupont C."/>
            <person name="Frickenhaus S."/>
            <person name="Maumus F."/>
            <person name="Mcmullan M."/>
            <person name="Sanges R."/>
            <person name="Schmutz J."/>
            <person name="Toseland A."/>
            <person name="Valas R."/>
            <person name="Veluchamy A."/>
            <person name="Ward B.J."/>
            <person name="Allen A."/>
            <person name="Barry K."/>
            <person name="Falciatore A."/>
            <person name="Ferrante M."/>
            <person name="Fortunato A.E."/>
            <person name="Gloeckner G."/>
            <person name="Gruber A."/>
            <person name="Hipkin R."/>
            <person name="Janech M."/>
            <person name="Kroth P."/>
            <person name="Leese F."/>
            <person name="Lindquist E."/>
            <person name="Lyon B.R."/>
            <person name="Martin J."/>
            <person name="Mayer C."/>
            <person name="Parker M."/>
            <person name="Quesneville H."/>
            <person name="Raymond J."/>
            <person name="Uhlig C."/>
            <person name="Valentin K.U."/>
            <person name="Worden A.Z."/>
            <person name="Armbrust E.V."/>
            <person name="Bowler C."/>
            <person name="Green B."/>
            <person name="Moulton V."/>
            <person name="Van Oosterhout C."/>
            <person name="Grigoriev I."/>
        </authorList>
    </citation>
    <scope>NUCLEOTIDE SEQUENCE [LARGE SCALE GENOMIC DNA]</scope>
    <source>
        <strain evidence="9 10">CCMP1102</strain>
    </source>
</reference>
<dbReference type="PANTHER" id="PTHR13572">
    <property type="entry name" value="ENDO-ALPHA-1,2-MANNOSIDASE"/>
    <property type="match status" value="1"/>
</dbReference>